<dbReference type="EMBL" id="VIIS01001936">
    <property type="protein sequence ID" value="KAF0290665.1"/>
    <property type="molecule type" value="Genomic_DNA"/>
</dbReference>
<accession>A0A6A4VA89</accession>
<organism evidence="1 2">
    <name type="scientific">Amphibalanus amphitrite</name>
    <name type="common">Striped barnacle</name>
    <name type="synonym">Balanus amphitrite</name>
    <dbReference type="NCBI Taxonomy" id="1232801"/>
    <lineage>
        <taxon>Eukaryota</taxon>
        <taxon>Metazoa</taxon>
        <taxon>Ecdysozoa</taxon>
        <taxon>Arthropoda</taxon>
        <taxon>Crustacea</taxon>
        <taxon>Multicrustacea</taxon>
        <taxon>Cirripedia</taxon>
        <taxon>Thoracica</taxon>
        <taxon>Thoracicalcarea</taxon>
        <taxon>Balanomorpha</taxon>
        <taxon>Balanoidea</taxon>
        <taxon>Balanidae</taxon>
        <taxon>Amphibalaninae</taxon>
        <taxon>Amphibalanus</taxon>
    </lineage>
</organism>
<dbReference type="AlphaFoldDB" id="A0A6A4VA89"/>
<protein>
    <submittedName>
        <fullName evidence="1">Uncharacterized protein</fullName>
    </submittedName>
</protein>
<dbReference type="OrthoDB" id="6377204at2759"/>
<evidence type="ECO:0000313" key="1">
    <source>
        <dbReference type="EMBL" id="KAF0290665.1"/>
    </source>
</evidence>
<reference evidence="1 2" key="1">
    <citation type="submission" date="2019-07" db="EMBL/GenBank/DDBJ databases">
        <title>Draft genome assembly of a fouling barnacle, Amphibalanus amphitrite (Darwin, 1854): The first reference genome for Thecostraca.</title>
        <authorList>
            <person name="Kim W."/>
        </authorList>
    </citation>
    <scope>NUCLEOTIDE SEQUENCE [LARGE SCALE GENOMIC DNA]</scope>
    <source>
        <strain evidence="1">SNU_AA5</strain>
        <tissue evidence="1">Soma without cirri and trophi</tissue>
    </source>
</reference>
<comment type="caution">
    <text evidence="1">The sequence shown here is derived from an EMBL/GenBank/DDBJ whole genome shotgun (WGS) entry which is preliminary data.</text>
</comment>
<evidence type="ECO:0000313" key="2">
    <source>
        <dbReference type="Proteomes" id="UP000440578"/>
    </source>
</evidence>
<sequence>MTPSNILSGFRATGIFPLDSNIFPEESFAAESVFIPQVVGHEDNNEDIDLTTIDEARCADLKSFALVVNASDIRADEDDGETIKHGYQSVDTSKTLFKSAEGDVFAVPFEDIICRLQEPTTKGTGRKAHVRICGSVDTKEM</sequence>
<proteinExistence type="predicted"/>
<dbReference type="Proteomes" id="UP000440578">
    <property type="component" value="Unassembled WGS sequence"/>
</dbReference>
<name>A0A6A4VA89_AMPAM</name>
<gene>
    <name evidence="1" type="ORF">FJT64_011152</name>
</gene>
<keyword evidence="2" id="KW-1185">Reference proteome</keyword>